<evidence type="ECO:0000256" key="4">
    <source>
        <dbReference type="ARBA" id="ARBA00022840"/>
    </source>
</evidence>
<comment type="caution">
    <text evidence="11">The sequence shown here is derived from an EMBL/GenBank/DDBJ whole genome shotgun (WGS) entry which is preliminary data.</text>
</comment>
<feature type="transmembrane region" description="Helical" evidence="8">
    <location>
        <begin position="166"/>
        <end position="188"/>
    </location>
</feature>
<evidence type="ECO:0000256" key="1">
    <source>
        <dbReference type="ARBA" id="ARBA00004651"/>
    </source>
</evidence>
<keyword evidence="5 8" id="KW-1133">Transmembrane helix</keyword>
<evidence type="ECO:0000256" key="2">
    <source>
        <dbReference type="ARBA" id="ARBA00022692"/>
    </source>
</evidence>
<evidence type="ECO:0000313" key="11">
    <source>
        <dbReference type="EMBL" id="MBC6680177.1"/>
    </source>
</evidence>
<dbReference type="PROSITE" id="PS00211">
    <property type="entry name" value="ABC_TRANSPORTER_1"/>
    <property type="match status" value="1"/>
</dbReference>
<dbReference type="InterPro" id="IPR039421">
    <property type="entry name" value="Type_1_exporter"/>
</dbReference>
<name>A0A923NN32_9FIRM</name>
<keyword evidence="12" id="KW-1185">Reference proteome</keyword>
<dbReference type="SUPFAM" id="SSF52540">
    <property type="entry name" value="P-loop containing nucleoside triphosphate hydrolases"/>
    <property type="match status" value="1"/>
</dbReference>
<feature type="region of interest" description="Disordered" evidence="7">
    <location>
        <begin position="1"/>
        <end position="34"/>
    </location>
</feature>
<evidence type="ECO:0000256" key="5">
    <source>
        <dbReference type="ARBA" id="ARBA00022989"/>
    </source>
</evidence>
<sequence>MKRSENKGIQDEVIRGKSTKSDPGTGNSEKKNAKPRSGFRVMMGLIGMVKPMLGIMLLAILMGCAGNLCASFLTIMGGFGLLSAMDLASPFPLRTAAVILIVLALARAFLRYAEQACNHYIAFKLLAQIRHKVFAALRRLAPAKLEGKERGNLISMITSDIELLEVFYAHTISPIAIAIITSIVMIIFVGNFSISFGVLALICYLLAGAVIPLINGHLGSGRGRQYRDKFGELNSVVLDNLRGMDEILQYDQGETRREQMKEKTTILSGANKRLKALETRQGAMTDFVIIAAAGVSLVMGGLQVSAGTLSFADAMIAVMAMMSSFGPVAALSSLSNNLNQTLACGNRVLDLLKEEPQVYEVENGEAFPFDSIAVDHVDFSYGKKKILSQFRARFPKGEITGILGKSGCGKSTLLKLLMRFFEVEQGQICYGETDVNQITTSDLRKHIAYVTQETFLFHDTIGNNIRLGNVGAADSEVEEAARKASLHDFVMSLPDGYDTELAELGDSLSGGERQRIGIARAFLHDPDMIFFDEPTSNLDSLNEGIILKTLREECDGKTVVLVSHRKSTMGIAREVIQM</sequence>
<proteinExistence type="predicted"/>
<dbReference type="SMART" id="SM00382">
    <property type="entry name" value="AAA"/>
    <property type="match status" value="1"/>
</dbReference>
<evidence type="ECO:0000313" key="12">
    <source>
        <dbReference type="Proteomes" id="UP000602647"/>
    </source>
</evidence>
<dbReference type="EMBL" id="JACRYT010000010">
    <property type="protein sequence ID" value="MBC6680177.1"/>
    <property type="molecule type" value="Genomic_DNA"/>
</dbReference>
<dbReference type="GO" id="GO:0045454">
    <property type="term" value="P:cell redox homeostasis"/>
    <property type="evidence" value="ECO:0007669"/>
    <property type="project" value="InterPro"/>
</dbReference>
<protein>
    <submittedName>
        <fullName evidence="11">Thiol reductant ABC exporter subunit CydC</fullName>
    </submittedName>
</protein>
<dbReference type="InterPro" id="IPR003593">
    <property type="entry name" value="AAA+_ATPase"/>
</dbReference>
<feature type="transmembrane region" description="Helical" evidence="8">
    <location>
        <begin position="283"/>
        <end position="302"/>
    </location>
</feature>
<dbReference type="Pfam" id="PF00005">
    <property type="entry name" value="ABC_tran"/>
    <property type="match status" value="1"/>
</dbReference>
<dbReference type="GO" id="GO:0034040">
    <property type="term" value="F:ATPase-coupled lipid transmembrane transporter activity"/>
    <property type="evidence" value="ECO:0007669"/>
    <property type="project" value="TreeGrafter"/>
</dbReference>
<accession>A0A923NN32</accession>
<feature type="transmembrane region" description="Helical" evidence="8">
    <location>
        <begin position="194"/>
        <end position="214"/>
    </location>
</feature>
<keyword evidence="6 8" id="KW-0472">Membrane</keyword>
<feature type="domain" description="ABC transporter" evidence="9">
    <location>
        <begin position="372"/>
        <end position="578"/>
    </location>
</feature>
<dbReference type="Proteomes" id="UP000602647">
    <property type="component" value="Unassembled WGS sequence"/>
</dbReference>
<dbReference type="PROSITE" id="PS50893">
    <property type="entry name" value="ABC_TRANSPORTER_2"/>
    <property type="match status" value="1"/>
</dbReference>
<dbReference type="GO" id="GO:0005886">
    <property type="term" value="C:plasma membrane"/>
    <property type="evidence" value="ECO:0007669"/>
    <property type="project" value="UniProtKB-SubCell"/>
</dbReference>
<dbReference type="PANTHER" id="PTHR24221">
    <property type="entry name" value="ATP-BINDING CASSETTE SUB-FAMILY B"/>
    <property type="match status" value="1"/>
</dbReference>
<gene>
    <name evidence="11" type="primary">cydC</name>
    <name evidence="11" type="ORF">H9L42_10065</name>
</gene>
<feature type="transmembrane region" description="Helical" evidence="8">
    <location>
        <begin position="52"/>
        <end position="79"/>
    </location>
</feature>
<evidence type="ECO:0000256" key="6">
    <source>
        <dbReference type="ARBA" id="ARBA00023136"/>
    </source>
</evidence>
<dbReference type="InterPro" id="IPR003439">
    <property type="entry name" value="ABC_transporter-like_ATP-bd"/>
</dbReference>
<dbReference type="InterPro" id="IPR011527">
    <property type="entry name" value="ABC1_TM_dom"/>
</dbReference>
<feature type="domain" description="ABC transmembrane type-1" evidence="10">
    <location>
        <begin position="57"/>
        <end position="340"/>
    </location>
</feature>
<dbReference type="NCBIfam" id="TIGR02868">
    <property type="entry name" value="CydC"/>
    <property type="match status" value="1"/>
</dbReference>
<dbReference type="AlphaFoldDB" id="A0A923NN32"/>
<evidence type="ECO:0000256" key="7">
    <source>
        <dbReference type="SAM" id="MobiDB-lite"/>
    </source>
</evidence>
<evidence type="ECO:0000259" key="9">
    <source>
        <dbReference type="PROSITE" id="PS50893"/>
    </source>
</evidence>
<dbReference type="InterPro" id="IPR014223">
    <property type="entry name" value="ABC_CydC/D"/>
</dbReference>
<dbReference type="GO" id="GO:0034775">
    <property type="term" value="P:glutathione transmembrane transport"/>
    <property type="evidence" value="ECO:0007669"/>
    <property type="project" value="InterPro"/>
</dbReference>
<dbReference type="InterPro" id="IPR017871">
    <property type="entry name" value="ABC_transporter-like_CS"/>
</dbReference>
<feature type="compositionally biased region" description="Basic and acidic residues" evidence="7">
    <location>
        <begin position="1"/>
        <end position="15"/>
    </location>
</feature>
<dbReference type="SUPFAM" id="SSF90123">
    <property type="entry name" value="ABC transporter transmembrane region"/>
    <property type="match status" value="1"/>
</dbReference>
<organism evidence="11 12">
    <name type="scientific">Zhenpiania hominis</name>
    <dbReference type="NCBI Taxonomy" id="2763644"/>
    <lineage>
        <taxon>Bacteria</taxon>
        <taxon>Bacillati</taxon>
        <taxon>Bacillota</taxon>
        <taxon>Clostridia</taxon>
        <taxon>Peptostreptococcales</taxon>
        <taxon>Anaerovoracaceae</taxon>
        <taxon>Zhenpiania</taxon>
    </lineage>
</organism>
<dbReference type="GO" id="GO:0140359">
    <property type="term" value="F:ABC-type transporter activity"/>
    <property type="evidence" value="ECO:0007669"/>
    <property type="project" value="InterPro"/>
</dbReference>
<dbReference type="Pfam" id="PF00664">
    <property type="entry name" value="ABC_membrane"/>
    <property type="match status" value="1"/>
</dbReference>
<reference evidence="11" key="1">
    <citation type="submission" date="2020-08" db="EMBL/GenBank/DDBJ databases">
        <title>Genome public.</title>
        <authorList>
            <person name="Liu C."/>
            <person name="Sun Q."/>
        </authorList>
    </citation>
    <scope>NUCLEOTIDE SEQUENCE</scope>
    <source>
        <strain evidence="11">BX12</strain>
    </source>
</reference>
<keyword evidence="3" id="KW-0547">Nucleotide-binding</keyword>
<keyword evidence="4" id="KW-0067">ATP-binding</keyword>
<keyword evidence="2 8" id="KW-0812">Transmembrane</keyword>
<dbReference type="GO" id="GO:0016887">
    <property type="term" value="F:ATP hydrolysis activity"/>
    <property type="evidence" value="ECO:0007669"/>
    <property type="project" value="InterPro"/>
</dbReference>
<dbReference type="InterPro" id="IPR036640">
    <property type="entry name" value="ABC1_TM_sf"/>
</dbReference>
<dbReference type="PANTHER" id="PTHR24221:SF653">
    <property type="entry name" value="TRANSPORT ATP-BINDING PROTEIN CYDC"/>
    <property type="match status" value="1"/>
</dbReference>
<dbReference type="PROSITE" id="PS50929">
    <property type="entry name" value="ABC_TM1F"/>
    <property type="match status" value="1"/>
</dbReference>
<comment type="subcellular location">
    <subcellularLocation>
        <location evidence="1">Cell membrane</location>
        <topology evidence="1">Multi-pass membrane protein</topology>
    </subcellularLocation>
</comment>
<dbReference type="InterPro" id="IPR027417">
    <property type="entry name" value="P-loop_NTPase"/>
</dbReference>
<feature type="transmembrane region" description="Helical" evidence="8">
    <location>
        <begin position="91"/>
        <end position="110"/>
    </location>
</feature>
<evidence type="ECO:0000256" key="3">
    <source>
        <dbReference type="ARBA" id="ARBA00022741"/>
    </source>
</evidence>
<evidence type="ECO:0000256" key="8">
    <source>
        <dbReference type="SAM" id="Phobius"/>
    </source>
</evidence>
<dbReference type="GO" id="GO:0005524">
    <property type="term" value="F:ATP binding"/>
    <property type="evidence" value="ECO:0007669"/>
    <property type="project" value="UniProtKB-KW"/>
</dbReference>
<evidence type="ECO:0000259" key="10">
    <source>
        <dbReference type="PROSITE" id="PS50929"/>
    </source>
</evidence>
<dbReference type="Gene3D" id="1.20.1560.10">
    <property type="entry name" value="ABC transporter type 1, transmembrane domain"/>
    <property type="match status" value="1"/>
</dbReference>
<dbReference type="Gene3D" id="3.40.50.300">
    <property type="entry name" value="P-loop containing nucleotide triphosphate hydrolases"/>
    <property type="match status" value="1"/>
</dbReference>